<evidence type="ECO:0000256" key="1">
    <source>
        <dbReference type="ARBA" id="ARBA00010884"/>
    </source>
</evidence>
<dbReference type="Pfam" id="PF00561">
    <property type="entry name" value="Abhydrolase_1"/>
    <property type="match status" value="1"/>
</dbReference>
<comment type="similarity">
    <text evidence="1">Belongs to the AB hydrolase superfamily. AB hydrolase 4 family.</text>
</comment>
<name>A0ABV7ZX44_9GAMM</name>
<dbReference type="InterPro" id="IPR000952">
    <property type="entry name" value="AB_hydrolase_4_CS"/>
</dbReference>
<evidence type="ECO:0000313" key="5">
    <source>
        <dbReference type="EMBL" id="MFC3852529.1"/>
    </source>
</evidence>
<dbReference type="PANTHER" id="PTHR10794:SF94">
    <property type="entry name" value="ESTERASE YHET-RELATED"/>
    <property type="match status" value="1"/>
</dbReference>
<keyword evidence="3 5" id="KW-0378">Hydrolase</keyword>
<accession>A0ABV7ZX44</accession>
<dbReference type="InterPro" id="IPR050960">
    <property type="entry name" value="AB_hydrolase_4_sf"/>
</dbReference>
<dbReference type="SUPFAM" id="SSF53474">
    <property type="entry name" value="alpha/beta-Hydrolases"/>
    <property type="match status" value="1"/>
</dbReference>
<dbReference type="PANTHER" id="PTHR10794">
    <property type="entry name" value="ABHYDROLASE DOMAIN-CONTAINING PROTEIN"/>
    <property type="match status" value="1"/>
</dbReference>
<proteinExistence type="inferred from homology"/>
<dbReference type="RefSeq" id="WP_380694746.1">
    <property type="nucleotide sequence ID" value="NZ_JBHRYR010000002.1"/>
</dbReference>
<sequence length="327" mass="36160">MPIVNSSFRPVAWQWGGHLQTIIPSLFRRVTQPSDPVEIPLPDGDRLVADYYSVGKPAAETPVIIIAHGLEGHSQQPYVTGMARAAQANGWAVIGWNFRGCGRADNLTPKVYYAGCSEDLDAVVTWARVQGHQRIMLSGYSMGANVTLKWLGEQGGQAIERGVVAAAVASAPVDLEGCADTLGKPSNWLYRKRFVRDLSTRLRRKAERFPNHFDLTQLNQVRTVRDFDEFYTGPLQGYANAAEYYAACSAQRFMWDIMVPTLVVNAVNDPFLSPSCFPLEQAATHSQLYFEAPESGGHVGFQGKPGPWYLDERFSLFLVQALTDATT</sequence>
<dbReference type="Gene3D" id="3.40.50.1820">
    <property type="entry name" value="alpha/beta hydrolase"/>
    <property type="match status" value="1"/>
</dbReference>
<dbReference type="PROSITE" id="PS01133">
    <property type="entry name" value="UPF0017"/>
    <property type="match status" value="1"/>
</dbReference>
<evidence type="ECO:0000256" key="2">
    <source>
        <dbReference type="ARBA" id="ARBA00022487"/>
    </source>
</evidence>
<dbReference type="InterPro" id="IPR029058">
    <property type="entry name" value="AB_hydrolase_fold"/>
</dbReference>
<dbReference type="GO" id="GO:0016787">
    <property type="term" value="F:hydrolase activity"/>
    <property type="evidence" value="ECO:0007669"/>
    <property type="project" value="UniProtKB-KW"/>
</dbReference>
<dbReference type="Proteomes" id="UP001595617">
    <property type="component" value="Unassembled WGS sequence"/>
</dbReference>
<comment type="caution">
    <text evidence="5">The sequence shown here is derived from an EMBL/GenBank/DDBJ whole genome shotgun (WGS) entry which is preliminary data.</text>
</comment>
<dbReference type="InterPro" id="IPR012020">
    <property type="entry name" value="ABHD4"/>
</dbReference>
<keyword evidence="2" id="KW-0719">Serine esterase</keyword>
<organism evidence="5 6">
    <name type="scientific">Saccharospirillum mangrovi</name>
    <dbReference type="NCBI Taxonomy" id="2161747"/>
    <lineage>
        <taxon>Bacteria</taxon>
        <taxon>Pseudomonadati</taxon>
        <taxon>Pseudomonadota</taxon>
        <taxon>Gammaproteobacteria</taxon>
        <taxon>Oceanospirillales</taxon>
        <taxon>Saccharospirillaceae</taxon>
        <taxon>Saccharospirillum</taxon>
    </lineage>
</organism>
<evidence type="ECO:0000313" key="6">
    <source>
        <dbReference type="Proteomes" id="UP001595617"/>
    </source>
</evidence>
<gene>
    <name evidence="5" type="ORF">ACFOOG_06755</name>
</gene>
<dbReference type="PIRSF" id="PIRSF005211">
    <property type="entry name" value="Ab_hydro_YheT"/>
    <property type="match status" value="1"/>
</dbReference>
<dbReference type="InterPro" id="IPR000073">
    <property type="entry name" value="AB_hydrolase_1"/>
</dbReference>
<protein>
    <submittedName>
        <fullName evidence="5">YheT family hydrolase</fullName>
    </submittedName>
</protein>
<keyword evidence="6" id="KW-1185">Reference proteome</keyword>
<feature type="domain" description="AB hydrolase-1" evidence="4">
    <location>
        <begin position="62"/>
        <end position="300"/>
    </location>
</feature>
<dbReference type="EMBL" id="JBHRYR010000002">
    <property type="protein sequence ID" value="MFC3852529.1"/>
    <property type="molecule type" value="Genomic_DNA"/>
</dbReference>
<reference evidence="6" key="1">
    <citation type="journal article" date="2019" name="Int. J. Syst. Evol. Microbiol.">
        <title>The Global Catalogue of Microorganisms (GCM) 10K type strain sequencing project: providing services to taxonomists for standard genome sequencing and annotation.</title>
        <authorList>
            <consortium name="The Broad Institute Genomics Platform"/>
            <consortium name="The Broad Institute Genome Sequencing Center for Infectious Disease"/>
            <person name="Wu L."/>
            <person name="Ma J."/>
        </authorList>
    </citation>
    <scope>NUCLEOTIDE SEQUENCE [LARGE SCALE GENOMIC DNA]</scope>
    <source>
        <strain evidence="6">IBRC 10765</strain>
    </source>
</reference>
<evidence type="ECO:0000259" key="4">
    <source>
        <dbReference type="Pfam" id="PF00561"/>
    </source>
</evidence>
<evidence type="ECO:0000256" key="3">
    <source>
        <dbReference type="ARBA" id="ARBA00022801"/>
    </source>
</evidence>